<evidence type="ECO:0000313" key="3">
    <source>
        <dbReference type="Proteomes" id="UP000275504"/>
    </source>
</evidence>
<sequence>MKKIFYGAIAFVVALLIAIYTILFTSFGNNIVANIAQKKIKESAGLDVNITHFNLRFSSLELQANIANMADFNLKGALSPFKLGFDLDYIVSLNQNYAKNLGLNLNLNQNLSFGGKIQGKASDFTLDGKGYLLGSNVLLNARMYNYGPIALNLDAQNLKIEEILHLLSYPSYAKGFLNVQAKISAQNLKPDGNIIIKLDTSYINYEVIKKDFSLDLPLNSNPKAEILANVKEDKIYAVSKIYNDYLNLQTQKTLYDISKNTLSTDFNLSIPSLAKLKKLTKTRLNGSLAVIGEASVINNILSSLNAQVIGLGGEVKANLKNNKIFADINEASLEKLLALAGYGGLVSGNLNAKLLDADLDFSNFDLEAKINNAKINANELKKIIKIELPNTIFSLDAKANAKNSNISYNALFASNLLNIKKFQGTYNLKNNELNTDLNAFIDDLSQFSVIAGQKLQGKADLNAKAHIIGTQIQNLNANANLADGVIKADSNGKKLDLNIDKLDLSKLFVIAGMPNYASGIVNAKVNLDNIDFSNLNGKVNLEAKGILNAATLSKILNKNFPNNTSYDLNTKINFKNNIAQFDSVLNSSLADLTKLQGSFDISKMLLNSDFNLKINDFSKLGFLLDRKLKGKAEFNGKVGFDKSLNFVVNSPNLFEGKLQSTLKDNLLLADLNGVDLSSLAQGLDFMDVYQGKADVKANYNLLSEEGEVNLDMKEGKLKPNLITNALKILTLKDIANDVYRTANAKALIKKENIKLDLNIQADRSHILVQSGALNSKSGALNLPFDIKLDRVNFKGSIIGTTENPKVNLKAGSVLNSIKNVVGGGVSNGAKNTGDKVDKAVNKLLNKIF</sequence>
<keyword evidence="1" id="KW-1133">Transmembrane helix</keyword>
<reference evidence="2 3" key="1">
    <citation type="submission" date="2018-12" db="EMBL/GenBank/DDBJ databases">
        <authorList>
            <consortium name="Pathogen Informatics"/>
        </authorList>
    </citation>
    <scope>NUCLEOTIDE SEQUENCE [LARGE SCALE GENOMIC DNA]</scope>
    <source>
        <strain evidence="2 3">NCTC11951</strain>
    </source>
</reference>
<feature type="transmembrane region" description="Helical" evidence="1">
    <location>
        <begin position="5"/>
        <end position="27"/>
    </location>
</feature>
<accession>A0A3S4SAB8</accession>
<dbReference type="EMBL" id="LR134359">
    <property type="protein sequence ID" value="VEG60004.1"/>
    <property type="molecule type" value="Genomic_DNA"/>
</dbReference>
<name>A0A3S4SAB8_CAMJU</name>
<gene>
    <name evidence="2" type="ORF">NCTC11951_00048</name>
</gene>
<dbReference type="AlphaFoldDB" id="A0A3S4SAB8"/>
<evidence type="ECO:0000256" key="1">
    <source>
        <dbReference type="SAM" id="Phobius"/>
    </source>
</evidence>
<evidence type="ECO:0000313" key="2">
    <source>
        <dbReference type="EMBL" id="VEG60004.1"/>
    </source>
</evidence>
<keyword evidence="1" id="KW-0472">Membrane</keyword>
<proteinExistence type="predicted"/>
<organism evidence="2 3">
    <name type="scientific">Campylobacter jejuni subsp. doylei</name>
    <dbReference type="NCBI Taxonomy" id="32021"/>
    <lineage>
        <taxon>Bacteria</taxon>
        <taxon>Pseudomonadati</taxon>
        <taxon>Campylobacterota</taxon>
        <taxon>Epsilonproteobacteria</taxon>
        <taxon>Campylobacterales</taxon>
        <taxon>Campylobacteraceae</taxon>
        <taxon>Campylobacter</taxon>
    </lineage>
</organism>
<keyword evidence="1" id="KW-0812">Transmembrane</keyword>
<protein>
    <submittedName>
        <fullName evidence="2">Periplasmic protein</fullName>
    </submittedName>
</protein>
<dbReference type="Proteomes" id="UP000275504">
    <property type="component" value="Chromosome"/>
</dbReference>